<name>A0A5J4WS97_9EUKA</name>
<sequence>MKKNPKTYVSIGRKHGTKNKIGARRGGYGSSDQITTDDKGRGSGDIWFLILKYASPFTVLVFLVLGLAMFISGLNNINDLDQHVTLLQQMTTVNKLNNELAYYAKLYELYIFYVQKSLLQLPQDKYLTLDEVKERMMECALRLHNITITGIFQKHSKFLDWQGTSLTTFLVMHDKGKMVNQWEQNPTIVEAINGYATDLQLLSGLNELLSTDNQKDIITQTLMNGPVSIDQTLKVEISNLIRALTNQNNSTMITAIIMAIVGGLLTFVIIVVVYVLLKRLNTQRNDALLFFLSIKLDVTKDLLDRLEASEDLDRGELTDEEKMQLRAKKRERKMYLRRMLVMERIMQIAKQSGTDMFQDLDIIDEENADMMNDGMFFDGQNPFQQQFPYGYGNPLGMMPNQMGYGDFGYGDQFMYGQDENNMRQEYYPNDFDEGQNLIIEMPTLSGNQIQEEDENGEMTPEMQQDQTSRNESTTNTFKLKFKYK</sequence>
<comment type="caution">
    <text evidence="3">The sequence shown here is derived from an EMBL/GenBank/DDBJ whole genome shotgun (WGS) entry which is preliminary data.</text>
</comment>
<keyword evidence="2" id="KW-0812">Transmembrane</keyword>
<evidence type="ECO:0000256" key="1">
    <source>
        <dbReference type="SAM" id="MobiDB-lite"/>
    </source>
</evidence>
<dbReference type="EMBL" id="SNRW01001101">
    <property type="protein sequence ID" value="KAA6397798.1"/>
    <property type="molecule type" value="Genomic_DNA"/>
</dbReference>
<dbReference type="AlphaFoldDB" id="A0A5J4WS97"/>
<feature type="transmembrane region" description="Helical" evidence="2">
    <location>
        <begin position="46"/>
        <end position="71"/>
    </location>
</feature>
<accession>A0A5J4WS97</accession>
<keyword evidence="2" id="KW-1133">Transmembrane helix</keyword>
<dbReference type="Proteomes" id="UP000324800">
    <property type="component" value="Unassembled WGS sequence"/>
</dbReference>
<feature type="region of interest" description="Disordered" evidence="1">
    <location>
        <begin position="453"/>
        <end position="484"/>
    </location>
</feature>
<feature type="region of interest" description="Disordered" evidence="1">
    <location>
        <begin position="17"/>
        <end position="36"/>
    </location>
</feature>
<gene>
    <name evidence="3" type="ORF">EZS28_006674</name>
</gene>
<evidence type="ECO:0000256" key="2">
    <source>
        <dbReference type="SAM" id="Phobius"/>
    </source>
</evidence>
<protein>
    <submittedName>
        <fullName evidence="3">Uncharacterized protein</fullName>
    </submittedName>
</protein>
<feature type="compositionally biased region" description="Polar residues" evidence="1">
    <location>
        <begin position="461"/>
        <end position="477"/>
    </location>
</feature>
<evidence type="ECO:0000313" key="4">
    <source>
        <dbReference type="Proteomes" id="UP000324800"/>
    </source>
</evidence>
<keyword evidence="2" id="KW-0472">Membrane</keyword>
<evidence type="ECO:0000313" key="3">
    <source>
        <dbReference type="EMBL" id="KAA6397798.1"/>
    </source>
</evidence>
<organism evidence="3 4">
    <name type="scientific">Streblomastix strix</name>
    <dbReference type="NCBI Taxonomy" id="222440"/>
    <lineage>
        <taxon>Eukaryota</taxon>
        <taxon>Metamonada</taxon>
        <taxon>Preaxostyla</taxon>
        <taxon>Oxymonadida</taxon>
        <taxon>Streblomastigidae</taxon>
        <taxon>Streblomastix</taxon>
    </lineage>
</organism>
<feature type="transmembrane region" description="Helical" evidence="2">
    <location>
        <begin position="252"/>
        <end position="277"/>
    </location>
</feature>
<reference evidence="3 4" key="1">
    <citation type="submission" date="2019-03" db="EMBL/GenBank/DDBJ databases">
        <title>Single cell metagenomics reveals metabolic interactions within the superorganism composed of flagellate Streblomastix strix and complex community of Bacteroidetes bacteria on its surface.</title>
        <authorList>
            <person name="Treitli S.C."/>
            <person name="Kolisko M."/>
            <person name="Husnik F."/>
            <person name="Keeling P."/>
            <person name="Hampl V."/>
        </authorList>
    </citation>
    <scope>NUCLEOTIDE SEQUENCE [LARGE SCALE GENOMIC DNA]</scope>
    <source>
        <strain evidence="3">ST1C</strain>
    </source>
</reference>
<proteinExistence type="predicted"/>